<evidence type="ECO:0000313" key="1">
    <source>
        <dbReference type="EMBL" id="BAE53320.1"/>
    </source>
</evidence>
<protein>
    <submittedName>
        <fullName evidence="1">Uncharacterized protein</fullName>
    </submittedName>
</protein>
<dbReference type="AlphaFoldDB" id="Q2VYK5"/>
<reference evidence="1 2" key="1">
    <citation type="journal article" date="2005" name="DNA Res.">
        <title>Complete genome sequence of the facultative anaerobic magnetotactic bacterium Magnetospirillum sp. strain AMB-1.</title>
        <authorList>
            <person name="Matsunaga T."/>
            <person name="Okamura Y."/>
            <person name="Fukuda Y."/>
            <person name="Wahyudi A.T."/>
            <person name="Murase Y."/>
            <person name="Takeyama H."/>
        </authorList>
    </citation>
    <scope>NUCLEOTIDE SEQUENCE [LARGE SCALE GENOMIC DNA]</scope>
    <source>
        <strain evidence="2">ATCC 700264 / AMB-1</strain>
    </source>
</reference>
<dbReference type="KEGG" id="mag:amb4516"/>
<keyword evidence="2" id="KW-1185">Reference proteome</keyword>
<organism evidence="1 2">
    <name type="scientific">Paramagnetospirillum magneticum (strain ATCC 700264 / AMB-1)</name>
    <name type="common">Magnetospirillum magneticum</name>
    <dbReference type="NCBI Taxonomy" id="342108"/>
    <lineage>
        <taxon>Bacteria</taxon>
        <taxon>Pseudomonadati</taxon>
        <taxon>Pseudomonadota</taxon>
        <taxon>Alphaproteobacteria</taxon>
        <taxon>Rhodospirillales</taxon>
        <taxon>Magnetospirillaceae</taxon>
        <taxon>Paramagnetospirillum</taxon>
    </lineage>
</organism>
<sequence>MMLKGILAGLVVLGVVGTAWAKGVKGVKGEADDATKELEAKKCILHAANKLPRGSEVVASDASFATYGEVPVPTKEPIRWYTGKLGVVAAAQKVGYTFNCPVVVLGGGGGAAIFDPMFVMKLAQ</sequence>
<dbReference type="EMBL" id="AP007255">
    <property type="protein sequence ID" value="BAE53320.1"/>
    <property type="molecule type" value="Genomic_DNA"/>
</dbReference>
<proteinExistence type="predicted"/>
<name>Q2VYK5_PARM1</name>
<accession>Q2VYK5</accession>
<dbReference type="Proteomes" id="UP000007058">
    <property type="component" value="Chromosome"/>
</dbReference>
<gene>
    <name evidence="1" type="ordered locus">amb4516</name>
</gene>
<dbReference type="HOGENOM" id="CLU_2001119_0_0_5"/>
<dbReference type="STRING" id="342108.amb4516"/>
<evidence type="ECO:0000313" key="2">
    <source>
        <dbReference type="Proteomes" id="UP000007058"/>
    </source>
</evidence>